<accession>A0ABZ1SVB5</accession>
<dbReference type="PRINTS" id="PR00702">
    <property type="entry name" value="ACRIFLAVINRP"/>
</dbReference>
<feature type="compositionally biased region" description="Low complexity" evidence="1">
    <location>
        <begin position="266"/>
        <end position="275"/>
    </location>
</feature>
<dbReference type="SUPFAM" id="SSF82866">
    <property type="entry name" value="Multidrug efflux transporter AcrB transmembrane domain"/>
    <property type="match status" value="2"/>
</dbReference>
<keyword evidence="2" id="KW-1133">Transmembrane helix</keyword>
<dbReference type="SUPFAM" id="SSF82714">
    <property type="entry name" value="Multidrug efflux transporter AcrB TolC docking domain, DN and DC subdomains"/>
    <property type="match status" value="2"/>
</dbReference>
<feature type="region of interest" description="Disordered" evidence="1">
    <location>
        <begin position="1076"/>
        <end position="1102"/>
    </location>
</feature>
<evidence type="ECO:0000256" key="1">
    <source>
        <dbReference type="SAM" id="MobiDB-lite"/>
    </source>
</evidence>
<evidence type="ECO:0000313" key="4">
    <source>
        <dbReference type="Proteomes" id="UP001432011"/>
    </source>
</evidence>
<dbReference type="RefSeq" id="WP_328710098.1">
    <property type="nucleotide sequence ID" value="NZ_CP108085.1"/>
</dbReference>
<feature type="transmembrane region" description="Helical" evidence="2">
    <location>
        <begin position="913"/>
        <end position="932"/>
    </location>
</feature>
<dbReference type="Pfam" id="PF00873">
    <property type="entry name" value="ACR_tran"/>
    <property type="match status" value="2"/>
</dbReference>
<keyword evidence="2" id="KW-0472">Membrane</keyword>
<dbReference type="InterPro" id="IPR001036">
    <property type="entry name" value="Acrflvin-R"/>
</dbReference>
<feature type="transmembrane region" description="Helical" evidence="2">
    <location>
        <begin position="1045"/>
        <end position="1069"/>
    </location>
</feature>
<name>A0ABZ1SVB5_9ACTN</name>
<feature type="transmembrane region" description="Helical" evidence="2">
    <location>
        <begin position="965"/>
        <end position="986"/>
    </location>
</feature>
<sequence length="1102" mass="113860">MTSLARLSLGNRTLVIMIAVVLAGFGLFAIPSLKQQLFPSLEFPAAFTVASYPGAAPEIVEEQVTKPIESAFQGIAGVTDITSTSREGMSQVQVAYEYGTDIDQMIGKMQQAVSRIKAQLPADVDPQVVAGSTDDIPVMAIAVGDGGDQHAMADKIEKIMVPELQSIEGVRDVTVSGAAEQQVVITPDQGRLALLGLSAAAIPDLLRSNGVSIPAGTLTEDGKSLTVQIGDPVRTVKDLENLYLTPLAPAAGGQGAAAGQRGGATPGQAAGQTAGRAGGQGAGQGGAAVPGTSTAAAAAQARAAGARPKPVKLGDVADIKVVDASATTFTRTNGTPSLGVSITMVPDGNAVQISHAVNDALPDLTRALGDTAELTVVFDQAPYVERSIEDLTTEGLLGLAFAVLVILVFLLSVRSTLVTAVSIPLSVVIALIALWIGDYSLNLLTLGALTIAVGRVVDDSIVVLENIKRHLAYGEEKRRAILGAVREVSGAVTASTLTTVAVFLPIAFVGGMVGQLFSPFAITVTVALLASLLVALTVIPVLAYWFLKAPSLTPQEMQAAREDAERKELRSPLQRIYLPVLRFATRRRLVTVLIGVVVFAATMALAPNLKTNFLDNSGNDTTQISQRMPAGTDLATTDAAAKKVEAVLEADGGVKSYQVTVGGGNRFLGGVGGGADRASFSVTLKEGEDTSALEDRLRQRLKGLTGIGDVTVGGSGGGFNSDQVQVIVQGSDQAALKTAATTVRDAMAKIDGLRDVASNLEDSVPRVEVHVDREKAAARGLTEAGIGQLVAQAFRGAPVGSIDVGGRSSDVILRAAGDAPDDIAAIRKLEIPTATGLVKLGDVADVVKADGPTQITRQDGDRTATVSGTADASNLGAITTKVTDTLKTLTLPAGVTYKIGGASSQQQDAFADLGLAMLLAVAIVFMIMVATFRSLVQPLILLVSIPFAATGAIGLLLATDTALGVPALIGMLMLIGIVVTNAIVLIDLINQYREQGLGVVEAVMEGGRRRLRPILMTAIATICALTPMALGVTGSGGFISQPLAIVVIGGLISSTLLTLVLVPTLYTMVERLKERMRRTPKPPASGDDELTVYGKEALEPAQ</sequence>
<keyword evidence="4" id="KW-1185">Reference proteome</keyword>
<keyword evidence="2" id="KW-0812">Transmembrane</keyword>
<feature type="transmembrane region" description="Helical" evidence="2">
    <location>
        <begin position="12"/>
        <end position="30"/>
    </location>
</feature>
<feature type="transmembrane region" description="Helical" evidence="2">
    <location>
        <begin position="443"/>
        <end position="467"/>
    </location>
</feature>
<feature type="transmembrane region" description="Helical" evidence="2">
    <location>
        <begin position="939"/>
        <end position="959"/>
    </location>
</feature>
<dbReference type="SUPFAM" id="SSF82693">
    <property type="entry name" value="Multidrug efflux transporter AcrB pore domain, PN1, PN2, PC1 and PC2 subdomains"/>
    <property type="match status" value="3"/>
</dbReference>
<dbReference type="Gene3D" id="3.30.70.1430">
    <property type="entry name" value="Multidrug efflux transporter AcrB pore domain"/>
    <property type="match status" value="2"/>
</dbReference>
<feature type="compositionally biased region" description="Gly residues" evidence="1">
    <location>
        <begin position="276"/>
        <end position="288"/>
    </location>
</feature>
<dbReference type="EMBL" id="CP108085">
    <property type="protein sequence ID" value="WUP76966.1"/>
    <property type="molecule type" value="Genomic_DNA"/>
</dbReference>
<dbReference type="Proteomes" id="UP001432011">
    <property type="component" value="Chromosome"/>
</dbReference>
<feature type="transmembrane region" description="Helical" evidence="2">
    <location>
        <begin position="420"/>
        <end position="437"/>
    </location>
</feature>
<dbReference type="PANTHER" id="PTHR32063:SF0">
    <property type="entry name" value="SWARMING MOTILITY PROTEIN SWRC"/>
    <property type="match status" value="1"/>
</dbReference>
<protein>
    <submittedName>
        <fullName evidence="3">Efflux RND transporter permease subunit</fullName>
    </submittedName>
</protein>
<feature type="compositionally biased region" description="Gly residues" evidence="1">
    <location>
        <begin position="253"/>
        <end position="265"/>
    </location>
</feature>
<feature type="region of interest" description="Disordered" evidence="1">
    <location>
        <begin position="253"/>
        <end position="290"/>
    </location>
</feature>
<organism evidence="3 4">
    <name type="scientific">Microbispora hainanensis</name>
    <dbReference type="NCBI Taxonomy" id="568844"/>
    <lineage>
        <taxon>Bacteria</taxon>
        <taxon>Bacillati</taxon>
        <taxon>Actinomycetota</taxon>
        <taxon>Actinomycetes</taxon>
        <taxon>Streptosporangiales</taxon>
        <taxon>Streptosporangiaceae</taxon>
        <taxon>Microbispora</taxon>
    </lineage>
</organism>
<dbReference type="Gene3D" id="1.20.1640.10">
    <property type="entry name" value="Multidrug efflux transporter AcrB transmembrane domain"/>
    <property type="match status" value="2"/>
</dbReference>
<evidence type="ECO:0000256" key="2">
    <source>
        <dbReference type="SAM" id="Phobius"/>
    </source>
</evidence>
<gene>
    <name evidence="3" type="ORF">OG913_08170</name>
</gene>
<proteinExistence type="predicted"/>
<dbReference type="PANTHER" id="PTHR32063">
    <property type="match status" value="1"/>
</dbReference>
<feature type="transmembrane region" description="Helical" evidence="2">
    <location>
        <begin position="488"/>
        <end position="508"/>
    </location>
</feature>
<feature type="transmembrane region" description="Helical" evidence="2">
    <location>
        <begin position="520"/>
        <end position="547"/>
    </location>
</feature>
<feature type="transmembrane region" description="Helical" evidence="2">
    <location>
        <begin position="395"/>
        <end position="413"/>
    </location>
</feature>
<evidence type="ECO:0000313" key="3">
    <source>
        <dbReference type="EMBL" id="WUP76966.1"/>
    </source>
</evidence>
<dbReference type="InterPro" id="IPR027463">
    <property type="entry name" value="AcrB_DN_DC_subdom"/>
</dbReference>
<feature type="transmembrane region" description="Helical" evidence="2">
    <location>
        <begin position="589"/>
        <end position="609"/>
    </location>
</feature>
<dbReference type="Gene3D" id="3.30.2090.10">
    <property type="entry name" value="Multidrug efflux transporter AcrB TolC docking domain, DN and DC subdomains"/>
    <property type="match status" value="2"/>
</dbReference>
<feature type="transmembrane region" description="Helical" evidence="2">
    <location>
        <begin position="1014"/>
        <end position="1039"/>
    </location>
</feature>
<reference evidence="3" key="1">
    <citation type="submission" date="2022-10" db="EMBL/GenBank/DDBJ databases">
        <title>The complete genomes of actinobacterial strains from the NBC collection.</title>
        <authorList>
            <person name="Joergensen T.S."/>
            <person name="Alvarez Arevalo M."/>
            <person name="Sterndorff E.B."/>
            <person name="Faurdal D."/>
            <person name="Vuksanovic O."/>
            <person name="Mourched A.-S."/>
            <person name="Charusanti P."/>
            <person name="Shaw S."/>
            <person name="Blin K."/>
            <person name="Weber T."/>
        </authorList>
    </citation>
    <scope>NUCLEOTIDE SEQUENCE</scope>
    <source>
        <strain evidence="3">NBC_00254</strain>
    </source>
</reference>